<dbReference type="InterPro" id="IPR000644">
    <property type="entry name" value="CBS_dom"/>
</dbReference>
<keyword evidence="5" id="KW-1185">Reference proteome</keyword>
<dbReference type="RefSeq" id="WP_168922374.1">
    <property type="nucleotide sequence ID" value="NZ_CP051461.1"/>
</dbReference>
<dbReference type="Proteomes" id="UP000502041">
    <property type="component" value="Chromosome"/>
</dbReference>
<evidence type="ECO:0000256" key="1">
    <source>
        <dbReference type="ARBA" id="ARBA00023122"/>
    </source>
</evidence>
<dbReference type="PROSITE" id="PS51371">
    <property type="entry name" value="CBS"/>
    <property type="match status" value="2"/>
</dbReference>
<dbReference type="PANTHER" id="PTHR43080:SF2">
    <property type="entry name" value="CBS DOMAIN-CONTAINING PROTEIN"/>
    <property type="match status" value="1"/>
</dbReference>
<dbReference type="SMART" id="SM00116">
    <property type="entry name" value="CBS"/>
    <property type="match status" value="2"/>
</dbReference>
<dbReference type="SUPFAM" id="SSF54631">
    <property type="entry name" value="CBS-domain pair"/>
    <property type="match status" value="1"/>
</dbReference>
<evidence type="ECO:0000259" key="3">
    <source>
        <dbReference type="PROSITE" id="PS51371"/>
    </source>
</evidence>
<reference evidence="4 5" key="1">
    <citation type="submission" date="2020-04" db="EMBL/GenBank/DDBJ databases">
        <title>Complete genome of a Psychrophilic, Marine, Gas Vacuolate Bacterium Polaromonas vacuolata KCTC 22033T.</title>
        <authorList>
            <person name="Hwang K."/>
            <person name="Kim K.M."/>
        </authorList>
    </citation>
    <scope>NUCLEOTIDE SEQUENCE [LARGE SCALE GENOMIC DNA]</scope>
    <source>
        <strain evidence="4 5">KCTC 22033</strain>
    </source>
</reference>
<evidence type="ECO:0000313" key="5">
    <source>
        <dbReference type="Proteomes" id="UP000502041"/>
    </source>
</evidence>
<dbReference type="InterPro" id="IPR044725">
    <property type="entry name" value="CBSX3_CBS_dom"/>
</dbReference>
<keyword evidence="4" id="KW-0413">Isomerase</keyword>
<feature type="domain" description="CBS" evidence="3">
    <location>
        <begin position="76"/>
        <end position="133"/>
    </location>
</feature>
<dbReference type="PANTHER" id="PTHR43080">
    <property type="entry name" value="CBS DOMAIN-CONTAINING PROTEIN CBSX3, MITOCHONDRIAL"/>
    <property type="match status" value="1"/>
</dbReference>
<protein>
    <submittedName>
        <fullName evidence="4">Arabinose 5-phosphate isomerase KdsD</fullName>
        <ecNumber evidence="4">5.3.1.13</ecNumber>
    </submittedName>
</protein>
<sequence>MSTVKHCLDRKPKTIVSVPPHDKVVKALELMRDKRVRSILVLEDEKLVGIVSQGDCAIKVLLPGANAAETSIESVMTRKLITVKLEDTLESCMATMVKLHIRHLPVIDAGTVIGVVSIGDIVKEILSLQGNQIDFLETFIKGHEGN</sequence>
<dbReference type="Pfam" id="PF00571">
    <property type="entry name" value="CBS"/>
    <property type="match status" value="2"/>
</dbReference>
<accession>A0A6H2HAD7</accession>
<proteinExistence type="predicted"/>
<evidence type="ECO:0000256" key="2">
    <source>
        <dbReference type="PROSITE-ProRule" id="PRU00703"/>
    </source>
</evidence>
<gene>
    <name evidence="4" type="primary">kdsD_1</name>
    <name evidence="4" type="ORF">HC248_02073</name>
</gene>
<dbReference type="EMBL" id="CP051461">
    <property type="protein sequence ID" value="QJC56763.1"/>
    <property type="molecule type" value="Genomic_DNA"/>
</dbReference>
<keyword evidence="1 2" id="KW-0129">CBS domain</keyword>
<dbReference type="AlphaFoldDB" id="A0A6H2HAD7"/>
<dbReference type="InterPro" id="IPR051257">
    <property type="entry name" value="Diverse_CBS-Domain"/>
</dbReference>
<dbReference type="KEGG" id="pvac:HC248_02073"/>
<evidence type="ECO:0000313" key="4">
    <source>
        <dbReference type="EMBL" id="QJC56763.1"/>
    </source>
</evidence>
<name>A0A6H2HAD7_9BURK</name>
<dbReference type="InterPro" id="IPR046342">
    <property type="entry name" value="CBS_dom_sf"/>
</dbReference>
<feature type="domain" description="CBS" evidence="3">
    <location>
        <begin position="10"/>
        <end position="69"/>
    </location>
</feature>
<organism evidence="4 5">
    <name type="scientific">Polaromonas vacuolata</name>
    <dbReference type="NCBI Taxonomy" id="37448"/>
    <lineage>
        <taxon>Bacteria</taxon>
        <taxon>Pseudomonadati</taxon>
        <taxon>Pseudomonadota</taxon>
        <taxon>Betaproteobacteria</taxon>
        <taxon>Burkholderiales</taxon>
        <taxon>Comamonadaceae</taxon>
        <taxon>Polaromonas</taxon>
    </lineage>
</organism>
<dbReference type="GO" id="GO:0019146">
    <property type="term" value="F:arabinose-5-phosphate isomerase activity"/>
    <property type="evidence" value="ECO:0007669"/>
    <property type="project" value="UniProtKB-EC"/>
</dbReference>
<dbReference type="EC" id="5.3.1.13" evidence="4"/>
<dbReference type="Gene3D" id="3.10.580.10">
    <property type="entry name" value="CBS-domain"/>
    <property type="match status" value="1"/>
</dbReference>
<dbReference type="CDD" id="cd04623">
    <property type="entry name" value="CBS_pair_bac_euk"/>
    <property type="match status" value="1"/>
</dbReference>